<dbReference type="CDD" id="cd00207">
    <property type="entry name" value="fer2"/>
    <property type="match status" value="1"/>
</dbReference>
<dbReference type="PANTHER" id="PTHR43105">
    <property type="entry name" value="RESPIRATORY NITRATE REDUCTASE"/>
    <property type="match status" value="1"/>
</dbReference>
<reference evidence="17 18" key="1">
    <citation type="journal article" date="2007" name="Proc. Natl. Acad. Sci. U.S.A.">
        <title>Genome and proteome of long-chain alkane degrading Geobacillus thermodenitrificans NG80-2 isolated from a deep-subsurface oil reservoir.</title>
        <authorList>
            <person name="Feng L."/>
            <person name="Wang W."/>
            <person name="Cheng J."/>
            <person name="Ren Y."/>
            <person name="Zhao G."/>
            <person name="Gao C."/>
            <person name="Tang Y."/>
            <person name="Liu X."/>
            <person name="Han W."/>
            <person name="Peng X."/>
            <person name="Liu R."/>
            <person name="Wang L."/>
        </authorList>
    </citation>
    <scope>NUCLEOTIDE SEQUENCE [LARGE SCALE GENOMIC DNA]</scope>
    <source>
        <strain evidence="17 18">NG80-2</strain>
    </source>
</reference>
<dbReference type="SUPFAM" id="SSF50692">
    <property type="entry name" value="ADC-like"/>
    <property type="match status" value="1"/>
</dbReference>
<evidence type="ECO:0000256" key="8">
    <source>
        <dbReference type="ARBA" id="ARBA00022737"/>
    </source>
</evidence>
<evidence type="ECO:0000256" key="9">
    <source>
        <dbReference type="ARBA" id="ARBA00023002"/>
    </source>
</evidence>
<keyword evidence="6" id="KW-0001">2Fe-2S</keyword>
<protein>
    <submittedName>
        <fullName evidence="17">Formate dehydrogenase chain A</fullName>
    </submittedName>
</protein>
<evidence type="ECO:0000259" key="14">
    <source>
        <dbReference type="PROSITE" id="PS51379"/>
    </source>
</evidence>
<evidence type="ECO:0000256" key="11">
    <source>
        <dbReference type="ARBA" id="ARBA00023014"/>
    </source>
</evidence>
<dbReference type="GO" id="GO:0008863">
    <property type="term" value="F:formate dehydrogenase (NAD+) activity"/>
    <property type="evidence" value="ECO:0007669"/>
    <property type="project" value="InterPro"/>
</dbReference>
<keyword evidence="11" id="KW-0411">Iron-sulfur</keyword>
<dbReference type="SUPFAM" id="SSF54862">
    <property type="entry name" value="4Fe-4S ferredoxins"/>
    <property type="match status" value="1"/>
</dbReference>
<dbReference type="GO" id="GO:0003954">
    <property type="term" value="F:NADH dehydrogenase activity"/>
    <property type="evidence" value="ECO:0007669"/>
    <property type="project" value="TreeGrafter"/>
</dbReference>
<dbReference type="Proteomes" id="UP000001578">
    <property type="component" value="Chromosome"/>
</dbReference>
<keyword evidence="10" id="KW-0408">Iron</keyword>
<keyword evidence="9" id="KW-0560">Oxidoreductase</keyword>
<evidence type="ECO:0000256" key="10">
    <source>
        <dbReference type="ARBA" id="ARBA00023004"/>
    </source>
</evidence>
<dbReference type="PROSITE" id="PS51669">
    <property type="entry name" value="4FE4S_MOW_BIS_MGD"/>
    <property type="match status" value="1"/>
</dbReference>
<dbReference type="PROSITE" id="PS00932">
    <property type="entry name" value="MOLYBDOPTERIN_PROK_3"/>
    <property type="match status" value="1"/>
</dbReference>
<dbReference type="SMART" id="SM00929">
    <property type="entry name" value="NADH-G_4Fe-4S_3"/>
    <property type="match status" value="1"/>
</dbReference>
<dbReference type="InterPro" id="IPR006963">
    <property type="entry name" value="Mopterin_OxRdtase_4Fe-4S_dom"/>
</dbReference>
<dbReference type="Pfam" id="PF12838">
    <property type="entry name" value="Fer4_7"/>
    <property type="match status" value="1"/>
</dbReference>
<dbReference type="GO" id="GO:0022904">
    <property type="term" value="P:respiratory electron transport chain"/>
    <property type="evidence" value="ECO:0007669"/>
    <property type="project" value="TreeGrafter"/>
</dbReference>
<feature type="domain" description="4Fe-4S ferredoxin-type" evidence="14">
    <location>
        <begin position="143"/>
        <end position="170"/>
    </location>
</feature>
<dbReference type="HOGENOM" id="CLU_000422_4_0_9"/>
<dbReference type="InterPro" id="IPR006478">
    <property type="entry name" value="Formate_DH_asu"/>
</dbReference>
<dbReference type="FunFam" id="3.30.70.20:FF:000032">
    <property type="entry name" value="Formate dehydrogenase, alpha subunit"/>
    <property type="match status" value="1"/>
</dbReference>
<dbReference type="InterPro" id="IPR019574">
    <property type="entry name" value="NADH_UbQ_OxRdtase_Gsu_4Fe4S-bd"/>
</dbReference>
<gene>
    <name evidence="17" type="ordered locus">GTNG_0464</name>
</gene>
<evidence type="ECO:0000259" key="15">
    <source>
        <dbReference type="PROSITE" id="PS51669"/>
    </source>
</evidence>
<evidence type="ECO:0000313" key="17">
    <source>
        <dbReference type="EMBL" id="ABO65846.1"/>
    </source>
</evidence>
<accession>A4IKJ2</accession>
<dbReference type="PROSITE" id="PS51379">
    <property type="entry name" value="4FE4S_FER_2"/>
    <property type="match status" value="2"/>
</dbReference>
<evidence type="ECO:0000259" key="13">
    <source>
        <dbReference type="PROSITE" id="PS51085"/>
    </source>
</evidence>
<dbReference type="GO" id="GO:0046872">
    <property type="term" value="F:metal ion binding"/>
    <property type="evidence" value="ECO:0007669"/>
    <property type="project" value="UniProtKB-KW"/>
</dbReference>
<dbReference type="eggNOG" id="COG3383">
    <property type="taxonomic scope" value="Bacteria"/>
</dbReference>
<comment type="cofactor">
    <cofactor evidence="1">
        <name>Mo-bis(molybdopterin guanine dinucleotide)</name>
        <dbReference type="ChEBI" id="CHEBI:60539"/>
    </cofactor>
</comment>
<evidence type="ECO:0000313" key="18">
    <source>
        <dbReference type="Proteomes" id="UP000001578"/>
    </source>
</evidence>
<dbReference type="PANTHER" id="PTHR43105:SF14">
    <property type="entry name" value="FORMATE DEHYDROGENASE H"/>
    <property type="match status" value="1"/>
</dbReference>
<dbReference type="EMBL" id="CP000557">
    <property type="protein sequence ID" value="ABO65846.1"/>
    <property type="molecule type" value="Genomic_DNA"/>
</dbReference>
<dbReference type="Pfam" id="PF04879">
    <property type="entry name" value="Molybdop_Fe4S4"/>
    <property type="match status" value="1"/>
</dbReference>
<dbReference type="Pfam" id="PF01568">
    <property type="entry name" value="Molydop_binding"/>
    <property type="match status" value="1"/>
</dbReference>
<dbReference type="GO" id="GO:0043546">
    <property type="term" value="F:molybdopterin cofactor binding"/>
    <property type="evidence" value="ECO:0007669"/>
    <property type="project" value="InterPro"/>
</dbReference>
<evidence type="ECO:0000256" key="6">
    <source>
        <dbReference type="ARBA" id="ARBA00022714"/>
    </source>
</evidence>
<dbReference type="InterPro" id="IPR036010">
    <property type="entry name" value="2Fe-2S_ferredoxin-like_sf"/>
</dbReference>
<sequence length="988" mass="110711">MMETRTVTVTINGRPYHVKQGMTILETVNEHGLPHPQVCYTPELGAIQTCDTCIAEVNGTLLRACSTLVEDGMVVELSSPRAKVVQKEAMDRLLENHLLYCTVCDNNNGNCKLHNTTEMMQIEHQTYPYRPKVDPSEVDMSHPFYRYDPNQCIACGQCVEACQNLQVNETLSIDWEAERPRVVWDGGVPINESSCVSCGHCVTVCPCNALMEKSMLGEAGFMTGLDQDVLKPMIDFVKEVEPNYTSIFAISEIEAAMRQQRIKKTKTVCTFCGVGCSFEVWTKGRKILKIQPVSEAPVNAISTCVKGKFGWDFINSEERLTKPLIRKGDTFVESTWEEALDLVAEKLGAIKQQYGGNAIGFISSSKISNEENYLMQKLARQVFETNNVDNCSRYCQSPATDGLFRTVGMGGDSGTIYDIASAGLVIIIGANPAEGHPVIATRVKRAHKLFGQKLIVADLRRNEMAERADLFIRPKQGTDQVWLMAVTKYIIDQGWHDESFIRERVHFFDEFKQLLEKYTLDYAEQITGIAKTDLIRIAEMIHEADGTCVLWGMGVTQNTGGSDTSAAISNLLLATGNYGRPGAGAFPLRGHNNVQGACDMGSLPSWLPGYQHVTDDAARTKFEKVYGVRIDAKPGLDNIQMIEAAERGDLKAMYIIGEDMALVDCNANHVQDTLAKLDFVVVQDIFLSKTAQFADVILPAAPSLEKEGTFTNTERRIQRFYQALEPLGDSKPDWWIIQEIAKRLGADWNYAGPSEIMDEIASLAPLYSQAHYDRLEGWNSLCWGSYDGADTPLLYKERFNFPDGKARFALADWVEPVQYPEEYDLLVNNGRLLEHFHEGNLTYKSKGIQRKFPDIFVEVSPELAKERGISDGALVRLISPYGRVKVRVLVTDRVRGNELFLPMHSTANESAINILTGPQTDHRTNTPAYKQARVRMEVLERSGETPLPCTNPRFQKRHPQNGVEVERKWRRRDYVPLTEAEKEVKIGG</sequence>
<keyword evidence="5" id="KW-0500">Molybdenum</keyword>
<dbReference type="GO" id="GO:0016020">
    <property type="term" value="C:membrane"/>
    <property type="evidence" value="ECO:0007669"/>
    <property type="project" value="TreeGrafter"/>
</dbReference>
<dbReference type="GO" id="GO:0015942">
    <property type="term" value="P:formate metabolic process"/>
    <property type="evidence" value="ECO:0007669"/>
    <property type="project" value="InterPro"/>
</dbReference>
<dbReference type="InterPro" id="IPR006657">
    <property type="entry name" value="MoPterin_dinucl-bd_dom"/>
</dbReference>
<dbReference type="InterPro" id="IPR006655">
    <property type="entry name" value="Mopterin_OxRdtase_prok_CS"/>
</dbReference>
<dbReference type="Pfam" id="PF13510">
    <property type="entry name" value="Fer2_4"/>
    <property type="match status" value="1"/>
</dbReference>
<evidence type="ECO:0000256" key="4">
    <source>
        <dbReference type="ARBA" id="ARBA00022485"/>
    </source>
</evidence>
<dbReference type="SUPFAM" id="SSF54292">
    <property type="entry name" value="2Fe-2S ferredoxin-like"/>
    <property type="match status" value="1"/>
</dbReference>
<evidence type="ECO:0000256" key="5">
    <source>
        <dbReference type="ARBA" id="ARBA00022505"/>
    </source>
</evidence>
<keyword evidence="4" id="KW-0004">4Fe-4S</keyword>
<dbReference type="FunFam" id="3.10.20.740:FF:000003">
    <property type="entry name" value="Formate dehydrogenase subunit alpha"/>
    <property type="match status" value="1"/>
</dbReference>
<feature type="domain" description="4Fe-4S His(Cys)3-ligated-type" evidence="16">
    <location>
        <begin position="81"/>
        <end position="121"/>
    </location>
</feature>
<dbReference type="Gene3D" id="2.20.25.90">
    <property type="entry name" value="ADC-like domains"/>
    <property type="match status" value="1"/>
</dbReference>
<dbReference type="InterPro" id="IPR050123">
    <property type="entry name" value="Prok_molybdopt-oxidoreductase"/>
</dbReference>
<dbReference type="Gene3D" id="3.30.70.20">
    <property type="match status" value="1"/>
</dbReference>
<dbReference type="Pfam" id="PF10588">
    <property type="entry name" value="NADH-G_4Fe-4S_3"/>
    <property type="match status" value="1"/>
</dbReference>
<proteinExistence type="inferred from homology"/>
<dbReference type="InterPro" id="IPR006656">
    <property type="entry name" value="Mopterin_OxRdtase"/>
</dbReference>
<evidence type="ECO:0000259" key="16">
    <source>
        <dbReference type="PROSITE" id="PS51839"/>
    </source>
</evidence>
<keyword evidence="7" id="KW-0479">Metal-binding</keyword>
<dbReference type="PROSITE" id="PS00198">
    <property type="entry name" value="4FE4S_FER_1"/>
    <property type="match status" value="1"/>
</dbReference>
<dbReference type="FunFam" id="2.20.25.90:FF:000001">
    <property type="entry name" value="Formate dehydrogenase subunit alpha"/>
    <property type="match status" value="1"/>
</dbReference>
<dbReference type="FunFam" id="3.40.228.10:FF:000002">
    <property type="entry name" value="Formate dehydrogenase subunit alpha"/>
    <property type="match status" value="1"/>
</dbReference>
<dbReference type="PIRSF" id="PIRSF036643">
    <property type="entry name" value="FDH_alpha"/>
    <property type="match status" value="1"/>
</dbReference>
<organism evidence="17 18">
    <name type="scientific">Geobacillus thermodenitrificans (strain NG80-2)</name>
    <dbReference type="NCBI Taxonomy" id="420246"/>
    <lineage>
        <taxon>Bacteria</taxon>
        <taxon>Bacillati</taxon>
        <taxon>Bacillota</taxon>
        <taxon>Bacilli</taxon>
        <taxon>Bacillales</taxon>
        <taxon>Anoxybacillaceae</taxon>
        <taxon>Geobacillus</taxon>
    </lineage>
</organism>
<dbReference type="KEGG" id="gtn:GTNG_0464"/>
<comment type="cofactor">
    <cofactor evidence="2">
        <name>[4Fe-4S] cluster</name>
        <dbReference type="ChEBI" id="CHEBI:49883"/>
    </cofactor>
</comment>
<dbReference type="GO" id="GO:0051537">
    <property type="term" value="F:2 iron, 2 sulfur cluster binding"/>
    <property type="evidence" value="ECO:0007669"/>
    <property type="project" value="UniProtKB-KW"/>
</dbReference>
<evidence type="ECO:0000256" key="3">
    <source>
        <dbReference type="ARBA" id="ARBA00007023"/>
    </source>
</evidence>
<evidence type="ECO:0000256" key="12">
    <source>
        <dbReference type="ARBA" id="ARBA00034078"/>
    </source>
</evidence>
<evidence type="ECO:0000256" key="2">
    <source>
        <dbReference type="ARBA" id="ARBA00001966"/>
    </source>
</evidence>
<dbReference type="Gene3D" id="2.40.40.20">
    <property type="match status" value="1"/>
</dbReference>
<dbReference type="FunFam" id="2.40.40.20:FF:000005">
    <property type="entry name" value="Periplasmic nitrate reductase"/>
    <property type="match status" value="1"/>
</dbReference>
<dbReference type="SUPFAM" id="SSF53706">
    <property type="entry name" value="Formate dehydrogenase/DMSO reductase, domains 1-3"/>
    <property type="match status" value="1"/>
</dbReference>
<dbReference type="InterPro" id="IPR001041">
    <property type="entry name" value="2Fe-2S_ferredoxin-type"/>
</dbReference>
<evidence type="ECO:0000256" key="1">
    <source>
        <dbReference type="ARBA" id="ARBA00001942"/>
    </source>
</evidence>
<evidence type="ECO:0000256" key="7">
    <source>
        <dbReference type="ARBA" id="ARBA00022723"/>
    </source>
</evidence>
<dbReference type="Gene3D" id="3.10.20.740">
    <property type="match status" value="1"/>
</dbReference>
<dbReference type="Gene3D" id="3.40.228.10">
    <property type="entry name" value="Dimethylsulfoxide Reductase, domain 2"/>
    <property type="match status" value="1"/>
</dbReference>
<dbReference type="Pfam" id="PF00384">
    <property type="entry name" value="Molybdopterin"/>
    <property type="match status" value="1"/>
</dbReference>
<dbReference type="PROSITE" id="PS51085">
    <property type="entry name" value="2FE2S_FER_2"/>
    <property type="match status" value="1"/>
</dbReference>
<feature type="domain" description="2Fe-2S ferredoxin-type" evidence="13">
    <location>
        <begin position="5"/>
        <end position="81"/>
    </location>
</feature>
<dbReference type="InterPro" id="IPR041924">
    <property type="entry name" value="Formate_Dh-H_N"/>
</dbReference>
<feature type="domain" description="4Fe-4S Mo/W bis-MGD-type" evidence="15">
    <location>
        <begin position="262"/>
        <end position="318"/>
    </location>
</feature>
<dbReference type="InterPro" id="IPR009010">
    <property type="entry name" value="Asp_de-COase-like_dom_sf"/>
</dbReference>
<dbReference type="InterPro" id="IPR017896">
    <property type="entry name" value="4Fe4S_Fe-S-bd"/>
</dbReference>
<dbReference type="InterPro" id="IPR017900">
    <property type="entry name" value="4Fe4S_Fe_S_CS"/>
</dbReference>
<dbReference type="NCBIfam" id="TIGR01591">
    <property type="entry name" value="Fdh-alpha"/>
    <property type="match status" value="1"/>
</dbReference>
<name>A4IKJ2_GEOTN</name>
<comment type="similarity">
    <text evidence="3">In the C-terminal section; belongs to the prokaryotic molybdopterin-containing oxidoreductase family.</text>
</comment>
<dbReference type="CDD" id="cd02753">
    <property type="entry name" value="MopB_Formate-Dh-H"/>
    <property type="match status" value="1"/>
</dbReference>
<comment type="cofactor">
    <cofactor evidence="12">
        <name>[2Fe-2S] cluster</name>
        <dbReference type="ChEBI" id="CHEBI:190135"/>
    </cofactor>
</comment>
<dbReference type="GO" id="GO:0051539">
    <property type="term" value="F:4 iron, 4 sulfur cluster binding"/>
    <property type="evidence" value="ECO:0007669"/>
    <property type="project" value="UniProtKB-KW"/>
</dbReference>
<keyword evidence="8" id="KW-0677">Repeat</keyword>
<feature type="domain" description="4Fe-4S ferredoxin-type" evidence="14">
    <location>
        <begin position="186"/>
        <end position="215"/>
    </location>
</feature>
<dbReference type="Gene3D" id="3.40.50.740">
    <property type="match status" value="1"/>
</dbReference>
<dbReference type="CDD" id="cd02792">
    <property type="entry name" value="MopB_CT_Formate-Dh-Na-like"/>
    <property type="match status" value="1"/>
</dbReference>
<dbReference type="PROSITE" id="PS51839">
    <property type="entry name" value="4FE4S_HC3"/>
    <property type="match status" value="1"/>
</dbReference>
<dbReference type="AlphaFoldDB" id="A4IKJ2"/>
<dbReference type="SMART" id="SM00926">
    <property type="entry name" value="Molybdop_Fe4S4"/>
    <property type="match status" value="1"/>
</dbReference>